<accession>A0A6M2DSR4</accession>
<dbReference type="SUPFAM" id="SSF49452">
    <property type="entry name" value="Starch-binding domain-like"/>
    <property type="match status" value="1"/>
</dbReference>
<evidence type="ECO:0000256" key="1">
    <source>
        <dbReference type="ARBA" id="ARBA00007277"/>
    </source>
</evidence>
<feature type="domain" description="CBM20" evidence="3">
    <location>
        <begin position="34"/>
        <end position="147"/>
    </location>
</feature>
<dbReference type="EMBL" id="GIIL01005487">
    <property type="protein sequence ID" value="NOV49213.1"/>
    <property type="molecule type" value="Transcribed_RNA"/>
</dbReference>
<dbReference type="Pfam" id="PF00686">
    <property type="entry name" value="CBM_20"/>
    <property type="match status" value="1"/>
</dbReference>
<dbReference type="Gene3D" id="2.60.40.10">
    <property type="entry name" value="Immunoglobulins"/>
    <property type="match status" value="1"/>
</dbReference>
<evidence type="ECO:0000259" key="4">
    <source>
        <dbReference type="PROSITE" id="PS51704"/>
    </source>
</evidence>
<dbReference type="CDD" id="cd08607">
    <property type="entry name" value="GDPD_GDE5"/>
    <property type="match status" value="1"/>
</dbReference>
<organism evidence="5">
    <name type="scientific">Xenopsylla cheopis</name>
    <name type="common">Oriental rat flea</name>
    <name type="synonym">Pulex cheopis</name>
    <dbReference type="NCBI Taxonomy" id="163159"/>
    <lineage>
        <taxon>Eukaryota</taxon>
        <taxon>Metazoa</taxon>
        <taxon>Ecdysozoa</taxon>
        <taxon>Arthropoda</taxon>
        <taxon>Hexapoda</taxon>
        <taxon>Insecta</taxon>
        <taxon>Pterygota</taxon>
        <taxon>Neoptera</taxon>
        <taxon>Endopterygota</taxon>
        <taxon>Siphonaptera</taxon>
        <taxon>Pulicidae</taxon>
        <taxon>Xenopsyllinae</taxon>
        <taxon>Xenopsylla</taxon>
    </lineage>
</organism>
<dbReference type="InterPro" id="IPR051578">
    <property type="entry name" value="GDPD"/>
</dbReference>
<dbReference type="InterPro" id="IPR013784">
    <property type="entry name" value="Carb-bd-like_fold"/>
</dbReference>
<dbReference type="InterPro" id="IPR013783">
    <property type="entry name" value="Ig-like_fold"/>
</dbReference>
<dbReference type="InterPro" id="IPR002044">
    <property type="entry name" value="CBM20"/>
</dbReference>
<dbReference type="SUPFAM" id="SSF51695">
    <property type="entry name" value="PLC-like phosphodiesterases"/>
    <property type="match status" value="1"/>
</dbReference>
<dbReference type="Pfam" id="PF25329">
    <property type="entry name" value="C2_GDE1"/>
    <property type="match status" value="1"/>
</dbReference>
<dbReference type="PANTHER" id="PTHR22958:SF1">
    <property type="entry name" value="GLYCEROPHOSPHOCHOLINE PHOSPHODIESTERASE GPCPD1"/>
    <property type="match status" value="1"/>
</dbReference>
<dbReference type="GO" id="GO:0046475">
    <property type="term" value="P:glycerophospholipid catabolic process"/>
    <property type="evidence" value="ECO:0007669"/>
    <property type="project" value="TreeGrafter"/>
</dbReference>
<dbReference type="GO" id="GO:0047389">
    <property type="term" value="F:glycerophosphocholine phosphodiesterase activity"/>
    <property type="evidence" value="ECO:0007669"/>
    <property type="project" value="TreeGrafter"/>
</dbReference>
<dbReference type="InterPro" id="IPR057506">
    <property type="entry name" value="C2_GPCPD1"/>
</dbReference>
<comment type="similarity">
    <text evidence="1">Belongs to the glycerophosphoryl diester phosphodiesterase family.</text>
</comment>
<dbReference type="FunFam" id="3.20.20.190:FF:000032">
    <property type="entry name" value="Glycerophosphoryl diester phosphodiesterase, putative"/>
    <property type="match status" value="1"/>
</dbReference>
<dbReference type="PANTHER" id="PTHR22958">
    <property type="entry name" value="GLYCEROPHOSPHORYL DIESTER PHOSPHODIESTERASE"/>
    <property type="match status" value="1"/>
</dbReference>
<evidence type="ECO:0000256" key="2">
    <source>
        <dbReference type="ARBA" id="ARBA00022801"/>
    </source>
</evidence>
<dbReference type="Pfam" id="PF03009">
    <property type="entry name" value="GDPD"/>
    <property type="match status" value="1"/>
</dbReference>
<name>A0A6M2DSR4_XENCH</name>
<reference evidence="5" key="1">
    <citation type="submission" date="2020-03" db="EMBL/GenBank/DDBJ databases">
        <title>Transcriptomic Profiling of the Digestive Tract of the Rat Flea, Xenopsylla cheopis, Following Blood Feeding and Infection with Yersinia pestis.</title>
        <authorList>
            <person name="Bland D.M."/>
            <person name="Martens C.A."/>
            <person name="Virtaneva K."/>
            <person name="Kanakabandi K."/>
            <person name="Long D."/>
            <person name="Rosenke R."/>
            <person name="Saturday G.A."/>
            <person name="Hoyt F.H."/>
            <person name="Bruno D.P."/>
            <person name="Ribeiro J.M.C."/>
            <person name="Hinnebusch J."/>
        </authorList>
    </citation>
    <scope>NUCLEOTIDE SEQUENCE</scope>
</reference>
<evidence type="ECO:0000259" key="3">
    <source>
        <dbReference type="PROSITE" id="PS51166"/>
    </source>
</evidence>
<dbReference type="PROSITE" id="PS51166">
    <property type="entry name" value="CBM20"/>
    <property type="match status" value="1"/>
</dbReference>
<protein>
    <submittedName>
        <fullName evidence="5">Putative glycerophosphocholine phosphodiesterase gpcpd1-like isoform x1</fullName>
    </submittedName>
</protein>
<dbReference type="Gene3D" id="3.20.20.190">
    <property type="entry name" value="Phosphatidylinositol (PI) phosphodiesterase"/>
    <property type="match status" value="1"/>
</dbReference>
<dbReference type="SMART" id="SM01065">
    <property type="entry name" value="CBM_2"/>
    <property type="match status" value="1"/>
</dbReference>
<dbReference type="InterPro" id="IPR017946">
    <property type="entry name" value="PLC-like_Pdiesterase_TIM-brl"/>
</dbReference>
<keyword evidence="2" id="KW-0378">Hydrolase</keyword>
<feature type="domain" description="GP-PDE" evidence="4">
    <location>
        <begin position="353"/>
        <end position="647"/>
    </location>
</feature>
<evidence type="ECO:0000313" key="5">
    <source>
        <dbReference type="EMBL" id="NOV49213.1"/>
    </source>
</evidence>
<dbReference type="PROSITE" id="PS51704">
    <property type="entry name" value="GP_PDE"/>
    <property type="match status" value="1"/>
</dbReference>
<dbReference type="AlphaFoldDB" id="A0A6M2DSR4"/>
<dbReference type="InterPro" id="IPR030395">
    <property type="entry name" value="GP_PDE_dom"/>
</dbReference>
<proteinExistence type="inferred from homology"/>
<dbReference type="GO" id="GO:2001070">
    <property type="term" value="F:starch binding"/>
    <property type="evidence" value="ECO:0007669"/>
    <property type="project" value="InterPro"/>
</dbReference>
<sequence>MQKWWFLEDPSTQEKRDGFGMNRESSETSSPISVASYEERTWLFRCQADDLQLGEIMFITGDCDALGNWEFDKCVELIQECGTNIWSRRIIIPLKKTVRFRYCIFGVDSIDPNRYYVRRWETIHLPRAIECYTQQEMDTIELHTFGTYNGQTRVDQGWLTSEVAVQFKLFDNPIQLKSRLNGRLCYVKVTPVNLRFGTEGRTMMSALEESLTGDSHDVIDQPANVITKVATLNHENFKFEDQEQFGRPYNKDNCMIFHMVLPNPESTAFLIDLYTYSSRAKSGEPPHHLGYHYIMPGQLKNSIGTIEIPITCAVKNRPIGLMYIEYLVVKPMQNHKCNFAVSYAKHWTSAWTGLDVGHRGLGTSFRDKNGGSVRENTIASMKSAAAHGADMVEFDVQLSKDYVPIIYHDFQVCVSMKKKKYYDYTEMLELPVKELTLEQLQKLKVYHIVEGRENEQRFFDEDLEEHQPFPQLSEVLNVIDTNVGFNVEIKWTMRLKDGSYELYNPFDMNMYVDKILEVVLQNAGDRRIVFSCFHPDICTMVRLKQNLYPVMFLTQGATEKYPPYHDVRCINIEMAVQHAVCQDILGIVVNTEDLLRDSSQISLATDAGLVIFCWGEENNNKDTIQYLKKLGLHAVIYDMLDRNINKTVKESIFLLETKEPKTSAELLTISMEQNDSIIKTEANIPKMLDLTEARTLLDNVSTATSLVSISSINPQ</sequence>